<proteinExistence type="predicted"/>
<evidence type="ECO:0000313" key="1">
    <source>
        <dbReference type="EMBL" id="GIH99197.1"/>
    </source>
</evidence>
<dbReference type="Proteomes" id="UP000634476">
    <property type="component" value="Unassembled WGS sequence"/>
</dbReference>
<dbReference type="SUPFAM" id="SSF52540">
    <property type="entry name" value="P-loop containing nucleoside triphosphate hydrolases"/>
    <property type="match status" value="1"/>
</dbReference>
<comment type="caution">
    <text evidence="1">The sequence shown here is derived from an EMBL/GenBank/DDBJ whole genome shotgun (WGS) entry which is preliminary data.</text>
</comment>
<organism evidence="1 2">
    <name type="scientific">Planobispora takensis</name>
    <dbReference type="NCBI Taxonomy" id="1367882"/>
    <lineage>
        <taxon>Bacteria</taxon>
        <taxon>Bacillati</taxon>
        <taxon>Actinomycetota</taxon>
        <taxon>Actinomycetes</taxon>
        <taxon>Streptosporangiales</taxon>
        <taxon>Streptosporangiaceae</taxon>
        <taxon>Planobispora</taxon>
    </lineage>
</organism>
<dbReference type="Gene3D" id="3.40.50.300">
    <property type="entry name" value="P-loop containing nucleotide triphosphate hydrolases"/>
    <property type="match status" value="1"/>
</dbReference>
<dbReference type="EMBL" id="BOOK01000006">
    <property type="protein sequence ID" value="GIH99197.1"/>
    <property type="molecule type" value="Genomic_DNA"/>
</dbReference>
<evidence type="ECO:0000313" key="2">
    <source>
        <dbReference type="Proteomes" id="UP000634476"/>
    </source>
</evidence>
<sequence>MSVIGVASMKNSPGVTTFALALATTWPGGDTVFVELDASGGELGGYFHLDRNIGIASLATELRRERDPDVLFHHTQTLPGGQEVIAAPVGPAQAHAAVTALTTTLPEVLRKSLGGTTLVADLGRLAGPSAELAASMDTVLVMARPRLTDLMHLEGLAEAVPHAEIILTGPGTYPPGEVIDALGVKVRAHIAHDPAAQWFIQGRHGRTRFVRAVRRVAAGLAKTTRREGAA</sequence>
<protein>
    <submittedName>
        <fullName evidence="1">Uncharacterized protein</fullName>
    </submittedName>
</protein>
<dbReference type="AlphaFoldDB" id="A0A8J3WSF3"/>
<dbReference type="RefSeq" id="WP_203873668.1">
    <property type="nucleotide sequence ID" value="NZ_BOOK01000006.1"/>
</dbReference>
<keyword evidence="2" id="KW-1185">Reference proteome</keyword>
<accession>A0A8J3WSF3</accession>
<reference evidence="1" key="1">
    <citation type="submission" date="2021-01" db="EMBL/GenBank/DDBJ databases">
        <title>Whole genome shotgun sequence of Planobispora takensis NBRC 109077.</title>
        <authorList>
            <person name="Komaki H."/>
            <person name="Tamura T."/>
        </authorList>
    </citation>
    <scope>NUCLEOTIDE SEQUENCE</scope>
    <source>
        <strain evidence="1">NBRC 109077</strain>
    </source>
</reference>
<gene>
    <name evidence="1" type="ORF">Pta02_12060</name>
</gene>
<name>A0A8J3WSF3_9ACTN</name>
<dbReference type="InterPro" id="IPR027417">
    <property type="entry name" value="P-loop_NTPase"/>
</dbReference>